<organism evidence="1 2">
    <name type="scientific">Sphingobacterium arenae</name>
    <dbReference type="NCBI Taxonomy" id="1280598"/>
    <lineage>
        <taxon>Bacteria</taxon>
        <taxon>Pseudomonadati</taxon>
        <taxon>Bacteroidota</taxon>
        <taxon>Sphingobacteriia</taxon>
        <taxon>Sphingobacteriales</taxon>
        <taxon>Sphingobacteriaceae</taxon>
        <taxon>Sphingobacterium</taxon>
    </lineage>
</organism>
<gene>
    <name evidence="1" type="ORF">H8B17_08080</name>
</gene>
<sequence length="27" mass="3463">MRRQHEYVQKRMSIIFVDTLRRILLFL</sequence>
<evidence type="ECO:0000313" key="1">
    <source>
        <dbReference type="EMBL" id="MBD1425534.1"/>
    </source>
</evidence>
<comment type="caution">
    <text evidence="1">The sequence shown here is derived from an EMBL/GenBank/DDBJ whole genome shotgun (WGS) entry which is preliminary data.</text>
</comment>
<accession>A0ABR7Y2M3</accession>
<keyword evidence="2" id="KW-1185">Reference proteome</keyword>
<reference evidence="1 2" key="1">
    <citation type="submission" date="2020-08" db="EMBL/GenBank/DDBJ databases">
        <title>Sphingobacterium sp. DN00404 isolated from aquaculture water.</title>
        <authorList>
            <person name="Zhang M."/>
        </authorList>
    </citation>
    <scope>NUCLEOTIDE SEQUENCE [LARGE SCALE GENOMIC DNA]</scope>
    <source>
        <strain evidence="1 2">KCTC 32294</strain>
    </source>
</reference>
<dbReference type="EMBL" id="JACNYK010000002">
    <property type="protein sequence ID" value="MBD1425534.1"/>
    <property type="molecule type" value="Genomic_DNA"/>
</dbReference>
<evidence type="ECO:0000313" key="2">
    <source>
        <dbReference type="Proteomes" id="UP000606494"/>
    </source>
</evidence>
<proteinExistence type="predicted"/>
<dbReference type="Proteomes" id="UP000606494">
    <property type="component" value="Unassembled WGS sequence"/>
</dbReference>
<name>A0ABR7Y2M3_9SPHI</name>
<protein>
    <submittedName>
        <fullName evidence="1">Uncharacterized protein</fullName>
    </submittedName>
</protein>